<organism evidence="4 5">
    <name type="scientific">Mesorhizobium huakuii</name>
    <dbReference type="NCBI Taxonomy" id="28104"/>
    <lineage>
        <taxon>Bacteria</taxon>
        <taxon>Pseudomonadati</taxon>
        <taxon>Pseudomonadota</taxon>
        <taxon>Alphaproteobacteria</taxon>
        <taxon>Hyphomicrobiales</taxon>
        <taxon>Phyllobacteriaceae</taxon>
        <taxon>Mesorhizobium</taxon>
    </lineage>
</organism>
<evidence type="ECO:0000313" key="4">
    <source>
        <dbReference type="EMBL" id="WQC01376.1"/>
    </source>
</evidence>
<proteinExistence type="predicted"/>
<dbReference type="InterPro" id="IPR050832">
    <property type="entry name" value="Bact_Acetyltransf"/>
</dbReference>
<evidence type="ECO:0000256" key="1">
    <source>
        <dbReference type="ARBA" id="ARBA00022679"/>
    </source>
</evidence>
<dbReference type="Proteomes" id="UP001322481">
    <property type="component" value="Chromosome"/>
</dbReference>
<feature type="domain" description="N-acetyltransferase" evidence="3">
    <location>
        <begin position="9"/>
        <end position="158"/>
    </location>
</feature>
<keyword evidence="1" id="KW-0808">Transferase</keyword>
<keyword evidence="5" id="KW-1185">Reference proteome</keyword>
<dbReference type="SUPFAM" id="SSF55729">
    <property type="entry name" value="Acyl-CoA N-acyltransferases (Nat)"/>
    <property type="match status" value="1"/>
</dbReference>
<sequence length="159" mass="17474">MSIEAGVTPIIEPMTERDVEAVARLRVAAFFEGSARTPHEDAAGLRTLLAGDGFETALVARADGVSVGTCLLVRHELEPAHDLMPWLAGLAVDRDHRNKGIGRALVTAIEAHAASIGVEKLYLYTWEARDFYIGLGWVVVERFEQDGHPMLLMARELRL</sequence>
<dbReference type="InterPro" id="IPR016181">
    <property type="entry name" value="Acyl_CoA_acyltransferase"/>
</dbReference>
<dbReference type="EMBL" id="CP139858">
    <property type="protein sequence ID" value="WQC01376.1"/>
    <property type="molecule type" value="Genomic_DNA"/>
</dbReference>
<accession>A0ABZ0VVE3</accession>
<evidence type="ECO:0000259" key="3">
    <source>
        <dbReference type="PROSITE" id="PS51186"/>
    </source>
</evidence>
<evidence type="ECO:0000256" key="2">
    <source>
        <dbReference type="ARBA" id="ARBA00023315"/>
    </source>
</evidence>
<reference evidence="4 5" key="1">
    <citation type="submission" date="2023-11" db="EMBL/GenBank/DDBJ databases">
        <authorList>
            <person name="Panchal A.K."/>
            <person name="Meaney J.S."/>
            <person name="Karas B.J."/>
            <person name="diCenzo G.C."/>
        </authorList>
    </citation>
    <scope>NUCLEOTIDE SEQUENCE [LARGE SCALE GENOMIC DNA]</scope>
    <source>
        <strain evidence="4 5">NZP2235</strain>
    </source>
</reference>
<protein>
    <submittedName>
        <fullName evidence="4">GNAT family N-acetyltransferase</fullName>
    </submittedName>
</protein>
<dbReference type="Pfam" id="PF00583">
    <property type="entry name" value="Acetyltransf_1"/>
    <property type="match status" value="1"/>
</dbReference>
<evidence type="ECO:0000313" key="5">
    <source>
        <dbReference type="Proteomes" id="UP001322481"/>
    </source>
</evidence>
<dbReference type="PANTHER" id="PTHR43877">
    <property type="entry name" value="AMINOALKYLPHOSPHONATE N-ACETYLTRANSFERASE-RELATED-RELATED"/>
    <property type="match status" value="1"/>
</dbReference>
<name>A0ABZ0VVE3_9HYPH</name>
<dbReference type="RefSeq" id="WP_322416317.1">
    <property type="nucleotide sequence ID" value="NZ_CP139858.1"/>
</dbReference>
<dbReference type="InterPro" id="IPR000182">
    <property type="entry name" value="GNAT_dom"/>
</dbReference>
<gene>
    <name evidence="4" type="ORF">U0R22_005594</name>
</gene>
<dbReference type="Gene3D" id="3.40.630.30">
    <property type="match status" value="1"/>
</dbReference>
<dbReference type="PROSITE" id="PS51186">
    <property type="entry name" value="GNAT"/>
    <property type="match status" value="1"/>
</dbReference>
<dbReference type="CDD" id="cd04301">
    <property type="entry name" value="NAT_SF"/>
    <property type="match status" value="1"/>
</dbReference>
<keyword evidence="2" id="KW-0012">Acyltransferase</keyword>